<proteinExistence type="predicted"/>
<name>A0A0F8YLN8_9ZZZZ</name>
<gene>
    <name evidence="1" type="ORF">LCGC14_3078060</name>
</gene>
<organism evidence="1">
    <name type="scientific">marine sediment metagenome</name>
    <dbReference type="NCBI Taxonomy" id="412755"/>
    <lineage>
        <taxon>unclassified sequences</taxon>
        <taxon>metagenomes</taxon>
        <taxon>ecological metagenomes</taxon>
    </lineage>
</organism>
<dbReference type="AlphaFoldDB" id="A0A0F8YLN8"/>
<accession>A0A0F8YLN8</accession>
<evidence type="ECO:0000313" key="1">
    <source>
        <dbReference type="EMBL" id="KKK55089.1"/>
    </source>
</evidence>
<protein>
    <submittedName>
        <fullName evidence="1">Uncharacterized protein</fullName>
    </submittedName>
</protein>
<comment type="caution">
    <text evidence="1">The sequence shown here is derived from an EMBL/GenBank/DDBJ whole genome shotgun (WGS) entry which is preliminary data.</text>
</comment>
<feature type="non-terminal residue" evidence="1">
    <location>
        <position position="1"/>
    </location>
</feature>
<reference evidence="1" key="1">
    <citation type="journal article" date="2015" name="Nature">
        <title>Complex archaea that bridge the gap between prokaryotes and eukaryotes.</title>
        <authorList>
            <person name="Spang A."/>
            <person name="Saw J.H."/>
            <person name="Jorgensen S.L."/>
            <person name="Zaremba-Niedzwiedzka K."/>
            <person name="Martijn J."/>
            <person name="Lind A.E."/>
            <person name="van Eijk R."/>
            <person name="Schleper C."/>
            <person name="Guy L."/>
            <person name="Ettema T.J."/>
        </authorList>
    </citation>
    <scope>NUCLEOTIDE SEQUENCE</scope>
</reference>
<dbReference type="EMBL" id="LAZR01065661">
    <property type="protein sequence ID" value="KKK55089.1"/>
    <property type="molecule type" value="Genomic_DNA"/>
</dbReference>
<sequence length="24" mass="2813">EDPAAIDRLVRDDEAMERLLKDLE</sequence>